<dbReference type="PANTHER" id="PTHR15466">
    <property type="entry name" value="V-SET AND IMMUNOGLOBULIN DOMAIN CONTAINING 4"/>
    <property type="match status" value="1"/>
</dbReference>
<keyword evidence="1" id="KW-1133">Transmembrane helix</keyword>
<dbReference type="SMART" id="SM00406">
    <property type="entry name" value="IGv"/>
    <property type="match status" value="1"/>
</dbReference>
<dbReference type="GO" id="GO:0042130">
    <property type="term" value="P:negative regulation of T cell proliferation"/>
    <property type="evidence" value="ECO:0007669"/>
    <property type="project" value="InterPro"/>
</dbReference>
<feature type="transmembrane region" description="Helical" evidence="1">
    <location>
        <begin position="197"/>
        <end position="221"/>
    </location>
</feature>
<keyword evidence="1" id="KW-0472">Membrane</keyword>
<proteinExistence type="predicted"/>
<dbReference type="Gene3D" id="2.60.40.10">
    <property type="entry name" value="Immunoglobulins"/>
    <property type="match status" value="1"/>
</dbReference>
<dbReference type="InterPro" id="IPR013783">
    <property type="entry name" value="Ig-like_fold"/>
</dbReference>
<dbReference type="SUPFAM" id="SSF48726">
    <property type="entry name" value="Immunoglobulin"/>
    <property type="match status" value="1"/>
</dbReference>
<name>A0A401SGH2_CHIPU</name>
<sequence length="280" mass="31993">MATSFSVVMTLILIHSKTKRKCFLTDFNKIRFDMEKQVCWWLALFLFQDFTDSLTLTAPELVTGRLRNSVNIPCTYHPSPLYVELEVTWYFNTYSIIIRRDINGYYIPRFNNRDRISIKRSPGSGDVSLILKNLAYSDRGTYTCEVKWQTKHGLNQTETRADVDLIVRRALPSTRPPASLSPVVTSACGFSNAKIDVWVFALTVSLIILIFSVIVICIVLWKRTKAEHLNELSSARYESFPYPTSTNVVISGNNEYETMTTIKENEYSVICAESTYASAQ</sequence>
<evidence type="ECO:0000313" key="3">
    <source>
        <dbReference type="EMBL" id="GCC29508.1"/>
    </source>
</evidence>
<gene>
    <name evidence="3" type="ORF">chiPu_0007950</name>
</gene>
<feature type="domain" description="Ig-like" evidence="2">
    <location>
        <begin position="59"/>
        <end position="164"/>
    </location>
</feature>
<keyword evidence="1" id="KW-0812">Transmembrane</keyword>
<dbReference type="InterPro" id="IPR013106">
    <property type="entry name" value="Ig_V-set"/>
</dbReference>
<dbReference type="InterPro" id="IPR007110">
    <property type="entry name" value="Ig-like_dom"/>
</dbReference>
<evidence type="ECO:0000256" key="1">
    <source>
        <dbReference type="SAM" id="Phobius"/>
    </source>
</evidence>
<dbReference type="OrthoDB" id="9448246at2759"/>
<dbReference type="PANTHER" id="PTHR15466:SF2">
    <property type="entry name" value="V-SET AND IMMUNOGLOBULIN DOMAIN-CONTAINING PROTEIN 4"/>
    <property type="match status" value="1"/>
</dbReference>
<dbReference type="EMBL" id="BEZZ01000254">
    <property type="protein sequence ID" value="GCC29508.1"/>
    <property type="molecule type" value="Genomic_DNA"/>
</dbReference>
<organism evidence="3 4">
    <name type="scientific">Chiloscyllium punctatum</name>
    <name type="common">Brownbanded bambooshark</name>
    <name type="synonym">Hemiscyllium punctatum</name>
    <dbReference type="NCBI Taxonomy" id="137246"/>
    <lineage>
        <taxon>Eukaryota</taxon>
        <taxon>Metazoa</taxon>
        <taxon>Chordata</taxon>
        <taxon>Craniata</taxon>
        <taxon>Vertebrata</taxon>
        <taxon>Chondrichthyes</taxon>
        <taxon>Elasmobranchii</taxon>
        <taxon>Galeomorphii</taxon>
        <taxon>Galeoidea</taxon>
        <taxon>Orectolobiformes</taxon>
        <taxon>Hemiscylliidae</taxon>
        <taxon>Chiloscyllium</taxon>
    </lineage>
</organism>
<dbReference type="STRING" id="137246.A0A401SGH2"/>
<dbReference type="GO" id="GO:0032703">
    <property type="term" value="P:negative regulation of interleukin-2 production"/>
    <property type="evidence" value="ECO:0007669"/>
    <property type="project" value="InterPro"/>
</dbReference>
<dbReference type="InterPro" id="IPR039939">
    <property type="entry name" value="VSIG4"/>
</dbReference>
<dbReference type="AlphaFoldDB" id="A0A401SGH2"/>
<dbReference type="GO" id="GO:0043031">
    <property type="term" value="P:negative regulation of macrophage activation"/>
    <property type="evidence" value="ECO:0007669"/>
    <property type="project" value="InterPro"/>
</dbReference>
<dbReference type="InterPro" id="IPR003599">
    <property type="entry name" value="Ig_sub"/>
</dbReference>
<reference evidence="3 4" key="1">
    <citation type="journal article" date="2018" name="Nat. Ecol. Evol.">
        <title>Shark genomes provide insights into elasmobranch evolution and the origin of vertebrates.</title>
        <authorList>
            <person name="Hara Y"/>
            <person name="Yamaguchi K"/>
            <person name="Onimaru K"/>
            <person name="Kadota M"/>
            <person name="Koyanagi M"/>
            <person name="Keeley SD"/>
            <person name="Tatsumi K"/>
            <person name="Tanaka K"/>
            <person name="Motone F"/>
            <person name="Kageyama Y"/>
            <person name="Nozu R"/>
            <person name="Adachi N"/>
            <person name="Nishimura O"/>
            <person name="Nakagawa R"/>
            <person name="Tanegashima C"/>
            <person name="Kiyatake I"/>
            <person name="Matsumoto R"/>
            <person name="Murakumo K"/>
            <person name="Nishida K"/>
            <person name="Terakita A"/>
            <person name="Kuratani S"/>
            <person name="Sato K"/>
            <person name="Hyodo S Kuraku.S."/>
        </authorList>
    </citation>
    <scope>NUCLEOTIDE SEQUENCE [LARGE SCALE GENOMIC DNA]</scope>
</reference>
<dbReference type="SMART" id="SM00409">
    <property type="entry name" value="IG"/>
    <property type="match status" value="1"/>
</dbReference>
<dbReference type="InterPro" id="IPR036179">
    <property type="entry name" value="Ig-like_dom_sf"/>
</dbReference>
<dbReference type="OMA" id="NEYSVIC"/>
<evidence type="ECO:0000259" key="2">
    <source>
        <dbReference type="PROSITE" id="PS50835"/>
    </source>
</evidence>
<comment type="caution">
    <text evidence="3">The sequence shown here is derived from an EMBL/GenBank/DDBJ whole genome shotgun (WGS) entry which is preliminary data.</text>
</comment>
<protein>
    <recommendedName>
        <fullName evidence="2">Ig-like domain-containing protein</fullName>
    </recommendedName>
</protein>
<dbReference type="PROSITE" id="PS50835">
    <property type="entry name" value="IG_LIKE"/>
    <property type="match status" value="1"/>
</dbReference>
<dbReference type="Proteomes" id="UP000287033">
    <property type="component" value="Unassembled WGS sequence"/>
</dbReference>
<evidence type="ECO:0000313" key="4">
    <source>
        <dbReference type="Proteomes" id="UP000287033"/>
    </source>
</evidence>
<keyword evidence="4" id="KW-1185">Reference proteome</keyword>
<dbReference type="Pfam" id="PF07686">
    <property type="entry name" value="V-set"/>
    <property type="match status" value="1"/>
</dbReference>
<accession>A0A401SGH2</accession>